<evidence type="ECO:0000313" key="2">
    <source>
        <dbReference type="EMBL" id="MBH0777468.1"/>
    </source>
</evidence>
<keyword evidence="2" id="KW-0378">Hydrolase</keyword>
<dbReference type="GO" id="GO:0016020">
    <property type="term" value="C:membrane"/>
    <property type="evidence" value="ECO:0007669"/>
    <property type="project" value="TreeGrafter"/>
</dbReference>
<dbReference type="Gene3D" id="3.40.50.1820">
    <property type="entry name" value="alpha/beta hydrolase"/>
    <property type="match status" value="1"/>
</dbReference>
<evidence type="ECO:0000313" key="3">
    <source>
        <dbReference type="Proteomes" id="UP000655751"/>
    </source>
</evidence>
<proteinExistence type="predicted"/>
<dbReference type="GO" id="GO:0016787">
    <property type="term" value="F:hydrolase activity"/>
    <property type="evidence" value="ECO:0007669"/>
    <property type="project" value="UniProtKB-KW"/>
</dbReference>
<accession>A0A931ICV6</accession>
<dbReference type="PANTHER" id="PTHR43798">
    <property type="entry name" value="MONOACYLGLYCEROL LIPASE"/>
    <property type="match status" value="1"/>
</dbReference>
<dbReference type="PANTHER" id="PTHR43798:SF33">
    <property type="entry name" value="HYDROLASE, PUTATIVE (AFU_ORTHOLOGUE AFUA_2G14860)-RELATED"/>
    <property type="match status" value="1"/>
</dbReference>
<name>A0A931ICV6_9NOCA</name>
<dbReference type="Pfam" id="PF12697">
    <property type="entry name" value="Abhydrolase_6"/>
    <property type="match status" value="1"/>
</dbReference>
<keyword evidence="3" id="KW-1185">Reference proteome</keyword>
<feature type="domain" description="AB hydrolase-1" evidence="1">
    <location>
        <begin position="37"/>
        <end position="291"/>
    </location>
</feature>
<evidence type="ECO:0000259" key="1">
    <source>
        <dbReference type="Pfam" id="PF12697"/>
    </source>
</evidence>
<dbReference type="EMBL" id="JADMLG010000005">
    <property type="protein sequence ID" value="MBH0777468.1"/>
    <property type="molecule type" value="Genomic_DNA"/>
</dbReference>
<organism evidence="2 3">
    <name type="scientific">Nocardia bovistercoris</name>
    <dbReference type="NCBI Taxonomy" id="2785916"/>
    <lineage>
        <taxon>Bacteria</taxon>
        <taxon>Bacillati</taxon>
        <taxon>Actinomycetota</taxon>
        <taxon>Actinomycetes</taxon>
        <taxon>Mycobacteriales</taxon>
        <taxon>Nocardiaceae</taxon>
        <taxon>Nocardia</taxon>
    </lineage>
</organism>
<comment type="caution">
    <text evidence="2">The sequence shown here is derived from an EMBL/GenBank/DDBJ whole genome shotgun (WGS) entry which is preliminary data.</text>
</comment>
<dbReference type="RefSeq" id="WP_196149812.1">
    <property type="nucleotide sequence ID" value="NZ_JADMLG010000005.1"/>
</dbReference>
<dbReference type="Proteomes" id="UP000655751">
    <property type="component" value="Unassembled WGS sequence"/>
</dbReference>
<sequence>MNDKQGDDARVPPVGSRVRVAGRHLYLHRDGAGSPSVVFLPGAGGVGLDFLNVHRAVAEFTTSVLYDRAGTGWSDPIDLPRTASEVATELRSLLAAAEIPGPHILVAHDLGGAYARRFAQLFPGDTAGFVGLEPLHEDWDTHMPADLHLDQIPAGVPGRFQTGALRVLSKPFYRKLFADWPAEVRGPLVAGHVSRAWMIAGARERHNAAVVRDELRAGPAFPDVPVVLLGALAADSGQRRSLTKKLLAELNAAKSALYGAVADEVSVGEYRPLPDARHTTLHLDDPEAVVTAVRDLYLRTA</sequence>
<dbReference type="AlphaFoldDB" id="A0A931ICV6"/>
<protein>
    <submittedName>
        <fullName evidence="2">Alpha/beta fold hydrolase</fullName>
    </submittedName>
</protein>
<dbReference type="SUPFAM" id="SSF53474">
    <property type="entry name" value="alpha/beta-Hydrolases"/>
    <property type="match status" value="1"/>
</dbReference>
<dbReference type="InterPro" id="IPR029058">
    <property type="entry name" value="AB_hydrolase_fold"/>
</dbReference>
<gene>
    <name evidence="2" type="ORF">IT779_14395</name>
</gene>
<dbReference type="InterPro" id="IPR050266">
    <property type="entry name" value="AB_hydrolase_sf"/>
</dbReference>
<dbReference type="InterPro" id="IPR000073">
    <property type="entry name" value="AB_hydrolase_1"/>
</dbReference>
<reference evidence="2" key="1">
    <citation type="submission" date="2020-11" db="EMBL/GenBank/DDBJ databases">
        <title>Nocardia NEAU-351.nov., a novel actinomycete isolated from the cow dung.</title>
        <authorList>
            <person name="Zhang X."/>
        </authorList>
    </citation>
    <scope>NUCLEOTIDE SEQUENCE</scope>
    <source>
        <strain evidence="2">NEAU-351</strain>
    </source>
</reference>